<feature type="domain" description="Aminotransferase class I/classII large" evidence="7">
    <location>
        <begin position="27"/>
        <end position="369"/>
    </location>
</feature>
<comment type="similarity">
    <text evidence="2">Belongs to the class-I pyridoxal-phosphate-dependent aminotransferase family.</text>
</comment>
<dbReference type="FunFam" id="3.40.640.10:FF:000033">
    <property type="entry name" value="Aspartate aminotransferase"/>
    <property type="match status" value="1"/>
</dbReference>
<dbReference type="PATRIC" id="fig|113653.22.peg.1027"/>
<accession>A0A0F7IF38</accession>
<keyword evidence="4 8" id="KW-0032">Aminotransferase</keyword>
<dbReference type="Gene3D" id="3.40.640.10">
    <property type="entry name" value="Type I PLP-dependent aspartate aminotransferase-like (Major domain)"/>
    <property type="match status" value="1"/>
</dbReference>
<name>A0A0F7IF38_9EURY</name>
<evidence type="ECO:0000256" key="6">
    <source>
        <dbReference type="ARBA" id="ARBA00022898"/>
    </source>
</evidence>
<dbReference type="InterPro" id="IPR015421">
    <property type="entry name" value="PyrdxlP-dep_Trfase_major"/>
</dbReference>
<dbReference type="InterPro" id="IPR004839">
    <property type="entry name" value="Aminotransferase_I/II_large"/>
</dbReference>
<dbReference type="EMBL" id="CP011267">
    <property type="protein sequence ID" value="AKG91647.1"/>
    <property type="molecule type" value="Genomic_DNA"/>
</dbReference>
<evidence type="ECO:0000256" key="3">
    <source>
        <dbReference type="ARBA" id="ARBA00011738"/>
    </source>
</evidence>
<dbReference type="RefSeq" id="WP_048095076.1">
    <property type="nucleotide sequence ID" value="NZ_CP011267.1"/>
</dbReference>
<evidence type="ECO:0000256" key="1">
    <source>
        <dbReference type="ARBA" id="ARBA00001933"/>
    </source>
</evidence>
<dbReference type="HOGENOM" id="CLU_017584_4_3_2"/>
<evidence type="ECO:0000313" key="8">
    <source>
        <dbReference type="EMBL" id="AKG91647.1"/>
    </source>
</evidence>
<reference evidence="8 9" key="1">
    <citation type="submission" date="2015-04" db="EMBL/GenBank/DDBJ databases">
        <title>The complete genome sequence of the hyperthermophilic, obligate iron-reducing archaeon Geoglobus ahangari strain 234T.</title>
        <authorList>
            <person name="Manzella M.P."/>
            <person name="Holmes D.E."/>
            <person name="Rocheleau J.M."/>
            <person name="Chung A."/>
            <person name="Reguera G."/>
            <person name="Kashefi K."/>
        </authorList>
    </citation>
    <scope>NUCLEOTIDE SEQUENCE [LARGE SCALE GENOMIC DNA]</scope>
    <source>
        <strain evidence="8 9">234</strain>
    </source>
</reference>
<proteinExistence type="inferred from homology"/>
<dbReference type="SUPFAM" id="SSF53383">
    <property type="entry name" value="PLP-dependent transferases"/>
    <property type="match status" value="1"/>
</dbReference>
<dbReference type="PANTHER" id="PTHR46383">
    <property type="entry name" value="ASPARTATE AMINOTRANSFERASE"/>
    <property type="match status" value="1"/>
</dbReference>
<evidence type="ECO:0000256" key="5">
    <source>
        <dbReference type="ARBA" id="ARBA00022679"/>
    </source>
</evidence>
<sequence>MSRADLIQPSATMKISERARQLRREGKDVIDMGLGEPDFSTPPHIVEAACKALEEGKTTYAPAQGIPELREAIAEKVRNENGIPANPENVIVTAGAKYAIYEAMQAIIEPGDEVILLEPAWVSYEACVLLAGGKPVFVKHDETFKSAEIEEHITPKTKMVVVNSPNNPIGVVYPKEFLKKVADLASDHGFYVMADEVYEKIIFDGTHHSIASFDGMFERTITINAFSKTYAMTGWRLGYAVAEEEVIKRMRKIQSHSISSPTTFVQYAGIAALKGDQSFVERMVSEFRRRRDVLVKGLDDLGIEYAPPDGAFYVFMNTGMDSDEFSQRFLEEYYVAVTPGSGFGRSYGTWVRLSYATSVESIREMLERLEKFLERMA</sequence>
<dbReference type="PANTHER" id="PTHR46383:SF1">
    <property type="entry name" value="ASPARTATE AMINOTRANSFERASE"/>
    <property type="match status" value="1"/>
</dbReference>
<dbReference type="EC" id="2.6.1.1" evidence="8"/>
<organism evidence="8 9">
    <name type="scientific">Geoglobus ahangari</name>
    <dbReference type="NCBI Taxonomy" id="113653"/>
    <lineage>
        <taxon>Archaea</taxon>
        <taxon>Methanobacteriati</taxon>
        <taxon>Methanobacteriota</taxon>
        <taxon>Archaeoglobi</taxon>
        <taxon>Archaeoglobales</taxon>
        <taxon>Archaeoglobaceae</taxon>
        <taxon>Geoglobus</taxon>
    </lineage>
</organism>
<protein>
    <submittedName>
        <fullName evidence="8">Aspartate/tyrosine/aromatic aminotransferase</fullName>
        <ecNumber evidence="8">2.6.1.1</ecNumber>
    </submittedName>
</protein>
<dbReference type="InterPro" id="IPR050596">
    <property type="entry name" value="AspAT/PAT-like"/>
</dbReference>
<dbReference type="STRING" id="113653.GAH_01030"/>
<comment type="subunit">
    <text evidence="3">Homodimer.</text>
</comment>
<keyword evidence="9" id="KW-1185">Reference proteome</keyword>
<dbReference type="CDD" id="cd00609">
    <property type="entry name" value="AAT_like"/>
    <property type="match status" value="1"/>
</dbReference>
<dbReference type="Proteomes" id="UP000034723">
    <property type="component" value="Chromosome"/>
</dbReference>
<dbReference type="GO" id="GO:0030170">
    <property type="term" value="F:pyridoxal phosphate binding"/>
    <property type="evidence" value="ECO:0007669"/>
    <property type="project" value="InterPro"/>
</dbReference>
<evidence type="ECO:0000256" key="4">
    <source>
        <dbReference type="ARBA" id="ARBA00022576"/>
    </source>
</evidence>
<dbReference type="InterPro" id="IPR015422">
    <property type="entry name" value="PyrdxlP-dep_Trfase_small"/>
</dbReference>
<evidence type="ECO:0000256" key="2">
    <source>
        <dbReference type="ARBA" id="ARBA00007441"/>
    </source>
</evidence>
<gene>
    <name evidence="8" type="ORF">GAH_01030</name>
</gene>
<dbReference type="KEGG" id="gah:GAH_01030"/>
<dbReference type="Pfam" id="PF00155">
    <property type="entry name" value="Aminotran_1_2"/>
    <property type="match status" value="1"/>
</dbReference>
<dbReference type="InterPro" id="IPR015424">
    <property type="entry name" value="PyrdxlP-dep_Trfase"/>
</dbReference>
<keyword evidence="5 8" id="KW-0808">Transferase</keyword>
<dbReference type="OrthoDB" id="372018at2157"/>
<evidence type="ECO:0000259" key="7">
    <source>
        <dbReference type="Pfam" id="PF00155"/>
    </source>
</evidence>
<comment type="cofactor">
    <cofactor evidence="1">
        <name>pyridoxal 5'-phosphate</name>
        <dbReference type="ChEBI" id="CHEBI:597326"/>
    </cofactor>
</comment>
<dbReference type="GeneID" id="24803604"/>
<dbReference type="AlphaFoldDB" id="A0A0F7IF38"/>
<dbReference type="GO" id="GO:0006520">
    <property type="term" value="P:amino acid metabolic process"/>
    <property type="evidence" value="ECO:0007669"/>
    <property type="project" value="InterPro"/>
</dbReference>
<dbReference type="FunCoup" id="A0A0F7IF38">
    <property type="interactions" value="199"/>
</dbReference>
<dbReference type="Gene3D" id="3.90.1150.10">
    <property type="entry name" value="Aspartate Aminotransferase, domain 1"/>
    <property type="match status" value="1"/>
</dbReference>
<dbReference type="InParanoid" id="A0A0F7IF38"/>
<dbReference type="GO" id="GO:0004069">
    <property type="term" value="F:L-aspartate:2-oxoglutarate aminotransferase activity"/>
    <property type="evidence" value="ECO:0007669"/>
    <property type="project" value="UniProtKB-EC"/>
</dbReference>
<keyword evidence="6" id="KW-0663">Pyridoxal phosphate</keyword>
<evidence type="ECO:0000313" key="9">
    <source>
        <dbReference type="Proteomes" id="UP000034723"/>
    </source>
</evidence>